<sequence>MKLKNPSPIYLKGSDHAILLLHSFTGTVRDVKELAKRLNAEGFTTYVPSYPGHGLLLEDFLEYDTDDWWQVVVDSYEFLKSEGHKKVSAVGVSLGGLYTLKLLETYPEIEQGVIMSAPRSKDATSIDYRLEQYGMRLNKMLGMADHENERQLALIKNYSQGTEKFCSMIEHLMGNLDKIKSPVLVMYGERDDKSYAESAQFIHEQLTSQKQLVSLASAGHLMTLGRGQASTEKYIISYFCHKDV</sequence>
<dbReference type="SUPFAM" id="SSF53474">
    <property type="entry name" value="alpha/beta-Hydrolases"/>
    <property type="match status" value="1"/>
</dbReference>
<dbReference type="InterPro" id="IPR029058">
    <property type="entry name" value="AB_hydrolase_fold"/>
</dbReference>
<organism evidence="3 4">
    <name type="scientific">Macrococcus hajekii</name>
    <dbReference type="NCBI Taxonomy" id="198482"/>
    <lineage>
        <taxon>Bacteria</taxon>
        <taxon>Bacillati</taxon>
        <taxon>Bacillota</taxon>
        <taxon>Bacilli</taxon>
        <taxon>Bacillales</taxon>
        <taxon>Staphylococcaceae</taxon>
        <taxon>Macrococcus</taxon>
    </lineage>
</organism>
<dbReference type="AlphaFoldDB" id="A0A4R6BKJ8"/>
<gene>
    <name evidence="3" type="ORF">ERX37_07750</name>
</gene>
<accession>A0A4R6BKJ8</accession>
<dbReference type="InterPro" id="IPR012354">
    <property type="entry name" value="Esterase_lipase"/>
</dbReference>
<comment type="caution">
    <text evidence="3">The sequence shown here is derived from an EMBL/GenBank/DDBJ whole genome shotgun (WGS) entry which is preliminary data.</text>
</comment>
<evidence type="ECO:0000256" key="1">
    <source>
        <dbReference type="PIRSR" id="PIRSR017388-1"/>
    </source>
</evidence>
<dbReference type="GO" id="GO:0052689">
    <property type="term" value="F:carboxylic ester hydrolase activity"/>
    <property type="evidence" value="ECO:0007669"/>
    <property type="project" value="InterPro"/>
</dbReference>
<evidence type="ECO:0000313" key="4">
    <source>
        <dbReference type="Proteomes" id="UP000295328"/>
    </source>
</evidence>
<dbReference type="EMBL" id="SCWE01000002">
    <property type="protein sequence ID" value="TDM02121.1"/>
    <property type="molecule type" value="Genomic_DNA"/>
</dbReference>
<dbReference type="PIRSF" id="PIRSF017388">
    <property type="entry name" value="Esterase_lipase"/>
    <property type="match status" value="1"/>
</dbReference>
<feature type="active site" description="Nucleophile" evidence="1">
    <location>
        <position position="93"/>
    </location>
</feature>
<feature type="active site" description="Charge relay system" evidence="1">
    <location>
        <position position="191"/>
    </location>
</feature>
<dbReference type="InterPro" id="IPR051044">
    <property type="entry name" value="MAG_DAG_Lipase"/>
</dbReference>
<evidence type="ECO:0000259" key="2">
    <source>
        <dbReference type="Pfam" id="PF12146"/>
    </source>
</evidence>
<keyword evidence="3" id="KW-0378">Hydrolase</keyword>
<reference evidence="3 4" key="1">
    <citation type="submission" date="2019-01" db="EMBL/GenBank/DDBJ databases">
        <title>Draft genome sequences of the type strains of six Macrococcus species.</title>
        <authorList>
            <person name="Mazhar S."/>
            <person name="Altermann E."/>
            <person name="Hill C."/>
            <person name="Mcauliffe O."/>
        </authorList>
    </citation>
    <scope>NUCLEOTIDE SEQUENCE [LARGE SCALE GENOMIC DNA]</scope>
    <source>
        <strain evidence="3 4">CCM4809</strain>
    </source>
</reference>
<dbReference type="Gene3D" id="3.40.50.1820">
    <property type="entry name" value="alpha/beta hydrolase"/>
    <property type="match status" value="1"/>
</dbReference>
<dbReference type="OrthoDB" id="9800213at2"/>
<proteinExistence type="predicted"/>
<dbReference type="InterPro" id="IPR022742">
    <property type="entry name" value="Hydrolase_4"/>
</dbReference>
<keyword evidence="4" id="KW-1185">Reference proteome</keyword>
<evidence type="ECO:0000313" key="3">
    <source>
        <dbReference type="EMBL" id="TDM02121.1"/>
    </source>
</evidence>
<protein>
    <submittedName>
        <fullName evidence="3">Alpha/beta fold hydrolase</fullName>
    </submittedName>
</protein>
<dbReference type="PANTHER" id="PTHR11614">
    <property type="entry name" value="PHOSPHOLIPASE-RELATED"/>
    <property type="match status" value="1"/>
</dbReference>
<dbReference type="Pfam" id="PF12146">
    <property type="entry name" value="Hydrolase_4"/>
    <property type="match status" value="1"/>
</dbReference>
<feature type="domain" description="Serine aminopeptidase S33" evidence="2">
    <location>
        <begin position="15"/>
        <end position="130"/>
    </location>
</feature>
<dbReference type="Proteomes" id="UP000295328">
    <property type="component" value="Unassembled WGS sequence"/>
</dbReference>
<feature type="active site" description="Charge relay system" evidence="1">
    <location>
        <position position="220"/>
    </location>
</feature>
<name>A0A4R6BKJ8_9STAP</name>